<dbReference type="CDD" id="cd00038">
    <property type="entry name" value="CAP_ED"/>
    <property type="match status" value="1"/>
</dbReference>
<dbReference type="Pfam" id="PF13545">
    <property type="entry name" value="HTH_Crp_2"/>
    <property type="match status" value="1"/>
</dbReference>
<evidence type="ECO:0000259" key="5">
    <source>
        <dbReference type="PROSITE" id="PS51063"/>
    </source>
</evidence>
<organism evidence="6 7">
    <name type="scientific">Chryseobacterium gleum ATCC 35910</name>
    <dbReference type="NCBI Taxonomy" id="525257"/>
    <lineage>
        <taxon>Bacteria</taxon>
        <taxon>Pseudomonadati</taxon>
        <taxon>Bacteroidota</taxon>
        <taxon>Flavobacteriia</taxon>
        <taxon>Flavobacteriales</taxon>
        <taxon>Weeksellaceae</taxon>
        <taxon>Chryseobacterium group</taxon>
        <taxon>Chryseobacterium</taxon>
    </lineage>
</organism>
<evidence type="ECO:0000313" key="6">
    <source>
        <dbReference type="EMBL" id="EFK33554.1"/>
    </source>
</evidence>
<dbReference type="InterPro" id="IPR036388">
    <property type="entry name" value="WH-like_DNA-bd_sf"/>
</dbReference>
<feature type="domain" description="HTH crp-type" evidence="5">
    <location>
        <begin position="170"/>
        <end position="240"/>
    </location>
</feature>
<dbReference type="Gene3D" id="1.10.10.10">
    <property type="entry name" value="Winged helix-like DNA-binding domain superfamily/Winged helix DNA-binding domain"/>
    <property type="match status" value="1"/>
</dbReference>
<keyword evidence="2" id="KW-0238">DNA-binding</keyword>
<evidence type="ECO:0000256" key="2">
    <source>
        <dbReference type="ARBA" id="ARBA00023125"/>
    </source>
</evidence>
<dbReference type="InterPro" id="IPR012318">
    <property type="entry name" value="HTH_CRP"/>
</dbReference>
<gene>
    <name evidence="6" type="ORF">HMPREF0204_12622</name>
</gene>
<evidence type="ECO:0000256" key="3">
    <source>
        <dbReference type="ARBA" id="ARBA00023163"/>
    </source>
</evidence>
<dbReference type="Gene3D" id="2.60.120.10">
    <property type="entry name" value="Jelly Rolls"/>
    <property type="match status" value="1"/>
</dbReference>
<proteinExistence type="predicted"/>
<feature type="domain" description="Cyclic nucleotide-binding" evidence="4">
    <location>
        <begin position="60"/>
        <end position="159"/>
    </location>
</feature>
<dbReference type="PROSITE" id="PS51063">
    <property type="entry name" value="HTH_CRP_2"/>
    <property type="match status" value="1"/>
</dbReference>
<reference evidence="6" key="1">
    <citation type="submission" date="2010-06" db="EMBL/GenBank/DDBJ databases">
        <authorList>
            <person name="Muzny D."/>
            <person name="Qin X."/>
            <person name="Buhay C."/>
            <person name="Dugan-Rocha S."/>
            <person name="Ding Y."/>
            <person name="Chen G."/>
            <person name="Hawes A."/>
            <person name="Holder M."/>
            <person name="Jhangiani S."/>
            <person name="Johnson A."/>
            <person name="Khan Z."/>
            <person name="Li Z."/>
            <person name="Liu W."/>
            <person name="Liu X."/>
            <person name="Perez L."/>
            <person name="Shen H."/>
            <person name="Wang Q."/>
            <person name="Watt J."/>
            <person name="Xi L."/>
            <person name="Xin Y."/>
            <person name="Zhou J."/>
            <person name="Deng J."/>
            <person name="Jiang H."/>
            <person name="Liu Y."/>
            <person name="Qu J."/>
            <person name="Song X.-Z."/>
            <person name="Zhang L."/>
            <person name="Villasana D."/>
            <person name="Johnson A."/>
            <person name="Liu J."/>
            <person name="Liyanage D."/>
            <person name="Lorensuhewa L."/>
            <person name="Robinson T."/>
            <person name="Song A."/>
            <person name="Song B.-B."/>
            <person name="Dinh H."/>
            <person name="Thornton R."/>
            <person name="Coyle M."/>
            <person name="Francisco L."/>
            <person name="Jackson L."/>
            <person name="Javaid M."/>
            <person name="Korchina V."/>
            <person name="Kovar C."/>
            <person name="Mata R."/>
            <person name="Mathew T."/>
            <person name="Ngo R."/>
            <person name="Nguyen L."/>
            <person name="Nguyen N."/>
            <person name="Okwuonu G."/>
            <person name="Ongeri F."/>
            <person name="Pham C."/>
            <person name="Simmons D."/>
            <person name="Wilczek-Boney K."/>
            <person name="Hale W."/>
            <person name="Jakkamsetti A."/>
            <person name="Pham P."/>
            <person name="Ruth R."/>
            <person name="San Lucas F."/>
            <person name="Warren J."/>
            <person name="Zhang J."/>
            <person name="Zhao Z."/>
            <person name="Zhou C."/>
            <person name="Zhu D."/>
            <person name="Lee S."/>
            <person name="Bess C."/>
            <person name="Blankenburg K."/>
            <person name="Forbes L."/>
            <person name="Fu Q."/>
            <person name="Gubbala S."/>
            <person name="Hirani K."/>
            <person name="Jayaseelan J.C."/>
            <person name="Lara F."/>
            <person name="Munidasa M."/>
            <person name="Palculict T."/>
            <person name="Patil S."/>
            <person name="Pu L.-L."/>
            <person name="Saada N."/>
            <person name="Tang L."/>
            <person name="Weissenberger G."/>
            <person name="Zhu Y."/>
            <person name="Hemphill L."/>
            <person name="Shang Y."/>
            <person name="Youmans B."/>
            <person name="Ayvaz T."/>
            <person name="Ross M."/>
            <person name="Santibanez J."/>
            <person name="Aqrawi P."/>
            <person name="Gross S."/>
            <person name="Joshi V."/>
            <person name="Fowler G."/>
            <person name="Nazareth L."/>
            <person name="Reid J."/>
            <person name="Worley K."/>
            <person name="Petrosino J."/>
            <person name="Highlander S."/>
            <person name="Gibbs R."/>
        </authorList>
    </citation>
    <scope>NUCLEOTIDE SEQUENCE [LARGE SCALE GENOMIC DNA]</scope>
    <source>
        <strain evidence="6">ATCC 35910</strain>
    </source>
</reference>
<name>A0ABN0AKH9_CHRGE</name>
<dbReference type="CDD" id="cd00092">
    <property type="entry name" value="HTH_CRP"/>
    <property type="match status" value="1"/>
</dbReference>
<dbReference type="InterPro" id="IPR018490">
    <property type="entry name" value="cNMP-bd_dom_sf"/>
</dbReference>
<protein>
    <submittedName>
        <fullName evidence="6">Cyclic nucleotide-binding domain protein</fullName>
    </submittedName>
</protein>
<comment type="caution">
    <text evidence="6">The sequence shown here is derived from an EMBL/GenBank/DDBJ whole genome shotgun (WGS) entry which is preliminary data.</text>
</comment>
<dbReference type="Proteomes" id="UP000002969">
    <property type="component" value="Unassembled WGS sequence"/>
</dbReference>
<keyword evidence="1" id="KW-0805">Transcription regulation</keyword>
<dbReference type="SUPFAM" id="SSF46785">
    <property type="entry name" value="Winged helix' DNA-binding domain"/>
    <property type="match status" value="1"/>
</dbReference>
<dbReference type="PROSITE" id="PS50042">
    <property type="entry name" value="CNMP_BINDING_3"/>
    <property type="match status" value="1"/>
</dbReference>
<dbReference type="SUPFAM" id="SSF51206">
    <property type="entry name" value="cAMP-binding domain-like"/>
    <property type="match status" value="1"/>
</dbReference>
<accession>A0ABN0AKH9</accession>
<dbReference type="InterPro" id="IPR000595">
    <property type="entry name" value="cNMP-bd_dom"/>
</dbReference>
<evidence type="ECO:0000259" key="4">
    <source>
        <dbReference type="PROSITE" id="PS50042"/>
    </source>
</evidence>
<sequence>MFSNHDFYPLRGKTLSCLKFALIITADFTEIFIRKHNKKLNSMIINEDLLLKNGAVYEDYPAKENIYEIGGIPHYYFQVVTGTVELNNYHEDGKEFTLNIIPEGHSFGESLLFGDKNYPMNAIAKTDCRILKLPKSNFLSMLSENVELVFTMFRYLSDRLFYKYVMLFSNSAIDPVLKIKSLLDYYKENAAIQSPYSYRVPLTRQQIANLTGLRVETVIRTIKKMAEESILKLDGRQILY</sequence>
<dbReference type="PANTHER" id="PTHR24567">
    <property type="entry name" value="CRP FAMILY TRANSCRIPTIONAL REGULATORY PROTEIN"/>
    <property type="match status" value="1"/>
</dbReference>
<dbReference type="Pfam" id="PF00027">
    <property type="entry name" value="cNMP_binding"/>
    <property type="match status" value="1"/>
</dbReference>
<dbReference type="InterPro" id="IPR014710">
    <property type="entry name" value="RmlC-like_jellyroll"/>
</dbReference>
<dbReference type="InterPro" id="IPR050397">
    <property type="entry name" value="Env_Response_Regulators"/>
</dbReference>
<keyword evidence="3" id="KW-0804">Transcription</keyword>
<dbReference type="SMART" id="SM00419">
    <property type="entry name" value="HTH_CRP"/>
    <property type="match status" value="1"/>
</dbReference>
<evidence type="ECO:0000313" key="7">
    <source>
        <dbReference type="Proteomes" id="UP000002969"/>
    </source>
</evidence>
<evidence type="ECO:0000256" key="1">
    <source>
        <dbReference type="ARBA" id="ARBA00023015"/>
    </source>
</evidence>
<dbReference type="PANTHER" id="PTHR24567:SF28">
    <property type="entry name" value="LISTERIOLYSIN REGULATORY PROTEIN"/>
    <property type="match status" value="1"/>
</dbReference>
<dbReference type="PRINTS" id="PR00034">
    <property type="entry name" value="HTHCRP"/>
</dbReference>
<dbReference type="EMBL" id="ACKQ02000007">
    <property type="protein sequence ID" value="EFK33554.1"/>
    <property type="molecule type" value="Genomic_DNA"/>
</dbReference>
<dbReference type="InterPro" id="IPR036390">
    <property type="entry name" value="WH_DNA-bd_sf"/>
</dbReference>
<keyword evidence="7" id="KW-1185">Reference proteome</keyword>
<dbReference type="SMART" id="SM00100">
    <property type="entry name" value="cNMP"/>
    <property type="match status" value="1"/>
</dbReference>